<dbReference type="InterPro" id="IPR013154">
    <property type="entry name" value="ADH-like_N"/>
</dbReference>
<name>A0A4Y7TWX0_COPMI</name>
<gene>
    <name evidence="2" type="ORF">FA13DRAFT_1784982</name>
</gene>
<dbReference type="SUPFAM" id="SSF50129">
    <property type="entry name" value="GroES-like"/>
    <property type="match status" value="1"/>
</dbReference>
<dbReference type="InterPro" id="IPR036291">
    <property type="entry name" value="NAD(P)-bd_dom_sf"/>
</dbReference>
<evidence type="ECO:0000313" key="2">
    <source>
        <dbReference type="EMBL" id="TEB38676.1"/>
    </source>
</evidence>
<dbReference type="EMBL" id="QPFP01000002">
    <property type="protein sequence ID" value="TEB38676.1"/>
    <property type="molecule type" value="Genomic_DNA"/>
</dbReference>
<comment type="caution">
    <text evidence="2">The sequence shown here is derived from an EMBL/GenBank/DDBJ whole genome shotgun (WGS) entry which is preliminary data.</text>
</comment>
<feature type="domain" description="Enoyl reductase (ER)" evidence="1">
    <location>
        <begin position="10"/>
        <end position="335"/>
    </location>
</feature>
<dbReference type="InterPro" id="IPR011032">
    <property type="entry name" value="GroES-like_sf"/>
</dbReference>
<dbReference type="PANTHER" id="PTHR45348">
    <property type="entry name" value="HYPOTHETICAL OXIDOREDUCTASE (EUROFUNG)"/>
    <property type="match status" value="1"/>
</dbReference>
<keyword evidence="3" id="KW-1185">Reference proteome</keyword>
<evidence type="ECO:0000259" key="1">
    <source>
        <dbReference type="SMART" id="SM00829"/>
    </source>
</evidence>
<dbReference type="Pfam" id="PF08240">
    <property type="entry name" value="ADH_N"/>
    <property type="match status" value="1"/>
</dbReference>
<proteinExistence type="predicted"/>
<dbReference type="OrthoDB" id="9992527at2759"/>
<dbReference type="InterPro" id="IPR013149">
    <property type="entry name" value="ADH-like_C"/>
</dbReference>
<dbReference type="CDD" id="cd08249">
    <property type="entry name" value="enoyl_reductase_like"/>
    <property type="match status" value="1"/>
</dbReference>
<dbReference type="STRING" id="71717.A0A4Y7TWX0"/>
<dbReference type="SUPFAM" id="SSF51735">
    <property type="entry name" value="NAD(P)-binding Rossmann-fold domains"/>
    <property type="match status" value="1"/>
</dbReference>
<dbReference type="AlphaFoldDB" id="A0A4Y7TWX0"/>
<evidence type="ECO:0000313" key="3">
    <source>
        <dbReference type="Proteomes" id="UP000298030"/>
    </source>
</evidence>
<organism evidence="2 3">
    <name type="scientific">Coprinellus micaceus</name>
    <name type="common">Glistening ink-cap mushroom</name>
    <name type="synonym">Coprinus micaceus</name>
    <dbReference type="NCBI Taxonomy" id="71717"/>
    <lineage>
        <taxon>Eukaryota</taxon>
        <taxon>Fungi</taxon>
        <taxon>Dikarya</taxon>
        <taxon>Basidiomycota</taxon>
        <taxon>Agaricomycotina</taxon>
        <taxon>Agaricomycetes</taxon>
        <taxon>Agaricomycetidae</taxon>
        <taxon>Agaricales</taxon>
        <taxon>Agaricineae</taxon>
        <taxon>Psathyrellaceae</taxon>
        <taxon>Coprinellus</taxon>
    </lineage>
</organism>
<dbReference type="Pfam" id="PF00107">
    <property type="entry name" value="ADH_zinc_N"/>
    <property type="match status" value="1"/>
</dbReference>
<dbReference type="GO" id="GO:0016651">
    <property type="term" value="F:oxidoreductase activity, acting on NAD(P)H"/>
    <property type="evidence" value="ECO:0007669"/>
    <property type="project" value="InterPro"/>
</dbReference>
<dbReference type="PANTHER" id="PTHR45348:SF3">
    <property type="entry name" value="ENOYL REDUCTASE (ER) DOMAIN-CONTAINING PROTEIN"/>
    <property type="match status" value="1"/>
</dbReference>
<dbReference type="Gene3D" id="3.40.50.720">
    <property type="entry name" value="NAD(P)-binding Rossmann-like Domain"/>
    <property type="match status" value="1"/>
</dbReference>
<dbReference type="SMART" id="SM00829">
    <property type="entry name" value="PKS_ER"/>
    <property type="match status" value="1"/>
</dbReference>
<dbReference type="Proteomes" id="UP000298030">
    <property type="component" value="Unassembled WGS sequence"/>
</dbReference>
<dbReference type="Gene3D" id="3.90.180.10">
    <property type="entry name" value="Medium-chain alcohol dehydrogenases, catalytic domain"/>
    <property type="match status" value="1"/>
</dbReference>
<protein>
    <submittedName>
        <fullName evidence="2">GroES-like protein</fullName>
    </submittedName>
</protein>
<dbReference type="InterPro" id="IPR020843">
    <property type="entry name" value="ER"/>
</dbReference>
<accession>A0A4Y7TWX0</accession>
<reference evidence="2 3" key="1">
    <citation type="journal article" date="2019" name="Nat. Ecol. Evol.">
        <title>Megaphylogeny resolves global patterns of mushroom evolution.</title>
        <authorList>
            <person name="Varga T."/>
            <person name="Krizsan K."/>
            <person name="Foldi C."/>
            <person name="Dima B."/>
            <person name="Sanchez-Garcia M."/>
            <person name="Sanchez-Ramirez S."/>
            <person name="Szollosi G.J."/>
            <person name="Szarkandi J.G."/>
            <person name="Papp V."/>
            <person name="Albert L."/>
            <person name="Andreopoulos W."/>
            <person name="Angelini C."/>
            <person name="Antonin V."/>
            <person name="Barry K.W."/>
            <person name="Bougher N.L."/>
            <person name="Buchanan P."/>
            <person name="Buyck B."/>
            <person name="Bense V."/>
            <person name="Catcheside P."/>
            <person name="Chovatia M."/>
            <person name="Cooper J."/>
            <person name="Damon W."/>
            <person name="Desjardin D."/>
            <person name="Finy P."/>
            <person name="Geml J."/>
            <person name="Haridas S."/>
            <person name="Hughes K."/>
            <person name="Justo A."/>
            <person name="Karasinski D."/>
            <person name="Kautmanova I."/>
            <person name="Kiss B."/>
            <person name="Kocsube S."/>
            <person name="Kotiranta H."/>
            <person name="LaButti K.M."/>
            <person name="Lechner B.E."/>
            <person name="Liimatainen K."/>
            <person name="Lipzen A."/>
            <person name="Lukacs Z."/>
            <person name="Mihaltcheva S."/>
            <person name="Morgado L.N."/>
            <person name="Niskanen T."/>
            <person name="Noordeloos M.E."/>
            <person name="Ohm R.A."/>
            <person name="Ortiz-Santana B."/>
            <person name="Ovrebo C."/>
            <person name="Racz N."/>
            <person name="Riley R."/>
            <person name="Savchenko A."/>
            <person name="Shiryaev A."/>
            <person name="Soop K."/>
            <person name="Spirin V."/>
            <person name="Szebenyi C."/>
            <person name="Tomsovsky M."/>
            <person name="Tulloss R.E."/>
            <person name="Uehling J."/>
            <person name="Grigoriev I.V."/>
            <person name="Vagvolgyi C."/>
            <person name="Papp T."/>
            <person name="Martin F.M."/>
            <person name="Miettinen O."/>
            <person name="Hibbett D.S."/>
            <person name="Nagy L.G."/>
        </authorList>
    </citation>
    <scope>NUCLEOTIDE SEQUENCE [LARGE SCALE GENOMIC DNA]</scope>
    <source>
        <strain evidence="2 3">FP101781</strain>
    </source>
</reference>
<sequence>MATYDLVAATAPGQLGVVQDTIPEPAEDQVVIRVEYSTLSPFDLYNLDRNFFVFKYPHVFGVTASGTIAKVGSSVPDLSVGDRVIALPFPPGNKGLQAYTLQSRSVVTKIPDSLPLEKAVTYPDNFTTAFFTLFNQLDLPIPDEWPAKDTPNSVRPILVYGAGSTSGQHTIQLLKYAGYTNVVAVASKKHEQFLETLGAAHVVDYNSPSFAEDVIMAAGGKVELVVDSISLPSTFALIKDEASMETDGELVQEAPKEIQDTFPENVSLIAVSTFFFQKDKRLADTLIPVFLPKLIGIGLQPNRVRLLNHADLLTRVKDGFDLLRQNKISGEKLVIKVGQ</sequence>
<dbReference type="InterPro" id="IPR047122">
    <property type="entry name" value="Trans-enoyl_RdTase-like"/>
</dbReference>